<feature type="region of interest" description="Disordered" evidence="7">
    <location>
        <begin position="30"/>
        <end position="61"/>
    </location>
</feature>
<keyword evidence="6" id="KW-0175">Coiled coil</keyword>
<dbReference type="EMBL" id="OU895878">
    <property type="protein sequence ID" value="CAH1720084.1"/>
    <property type="molecule type" value="Genomic_DNA"/>
</dbReference>
<gene>
    <name evidence="8" type="ORF">CHIRRI_LOCUS7309</name>
</gene>
<keyword evidence="2 5" id="KW-0812">Transmembrane</keyword>
<accession>A0A9P0IVH3</accession>
<sequence length="348" mass="39088">MSGFDENPFGEPVFNDPFKDPSIQQVAAKTANNNQNLDDYDPFSSSTNLAVSNTSQPATLQTNNQTLPEYKASGQQYQVNDNNANGSGVTQISTAELQRRQEELERKAAELERREAELLRNSNTSGVRRNNWPPLPDKFCVQPCFYHDISIDIPSEFQKIVQNLYYLWIFYAAVMCVNVVGGLLLMFKNTDFAYFFLGLFYAVLFTPASFLCWYRPAYKAFKDDSSANFMLFFFVFFFQLIIMIVQTIGFPNGGTIGIITAVSQFDGSFIGTILGIFCLSIAISFGLAAGGTLLLLTKIHAIYRSSGASMDKGVQEFQREFFRNQTVQQASADLARSAMQTELGRNRY</sequence>
<comment type="similarity">
    <text evidence="5">Belongs to the SCAMP family.</text>
</comment>
<feature type="region of interest" description="Disordered" evidence="7">
    <location>
        <begin position="1"/>
        <end position="20"/>
    </location>
</feature>
<feature type="coiled-coil region" evidence="6">
    <location>
        <begin position="92"/>
        <end position="121"/>
    </location>
</feature>
<comment type="subcellular location">
    <subcellularLocation>
        <location evidence="1 5">Membrane</location>
        <topology evidence="1 5">Multi-pass membrane protein</topology>
    </subcellularLocation>
</comment>
<reference evidence="8" key="2">
    <citation type="submission" date="2022-10" db="EMBL/GenBank/DDBJ databases">
        <authorList>
            <consortium name="ENA_rothamsted_submissions"/>
            <consortium name="culmorum"/>
            <person name="King R."/>
        </authorList>
    </citation>
    <scope>NUCLEOTIDE SEQUENCE</scope>
</reference>
<feature type="transmembrane region" description="Helical" evidence="5">
    <location>
        <begin position="226"/>
        <end position="249"/>
    </location>
</feature>
<evidence type="ECO:0000256" key="4">
    <source>
        <dbReference type="ARBA" id="ARBA00023136"/>
    </source>
</evidence>
<evidence type="ECO:0000256" key="6">
    <source>
        <dbReference type="SAM" id="Coils"/>
    </source>
</evidence>
<feature type="transmembrane region" description="Helical" evidence="5">
    <location>
        <begin position="193"/>
        <end position="214"/>
    </location>
</feature>
<reference evidence="8" key="1">
    <citation type="submission" date="2022-01" db="EMBL/GenBank/DDBJ databases">
        <authorList>
            <person name="King R."/>
        </authorList>
    </citation>
    <scope>NUCLEOTIDE SEQUENCE</scope>
</reference>
<evidence type="ECO:0000256" key="3">
    <source>
        <dbReference type="ARBA" id="ARBA00022989"/>
    </source>
</evidence>
<dbReference type="GO" id="GO:0015031">
    <property type="term" value="P:protein transport"/>
    <property type="evidence" value="ECO:0007669"/>
    <property type="project" value="InterPro"/>
</dbReference>
<dbReference type="PANTHER" id="PTHR10687">
    <property type="entry name" value="SECRETORY CARRIER-ASSOCIATED MEMBRANE PROTEIN SCAMP"/>
    <property type="match status" value="1"/>
</dbReference>
<keyword evidence="9" id="KW-1185">Reference proteome</keyword>
<evidence type="ECO:0000256" key="1">
    <source>
        <dbReference type="ARBA" id="ARBA00004141"/>
    </source>
</evidence>
<keyword evidence="3 5" id="KW-1133">Transmembrane helix</keyword>
<keyword evidence="5" id="KW-0813">Transport</keyword>
<evidence type="ECO:0000313" key="9">
    <source>
        <dbReference type="Proteomes" id="UP001153620"/>
    </source>
</evidence>
<dbReference type="PANTHER" id="PTHR10687:SF2">
    <property type="entry name" value="SECRETORY CARRIER-ASSOCIATED MEMBRANE PROTEIN"/>
    <property type="match status" value="1"/>
</dbReference>
<keyword evidence="4 5" id="KW-0472">Membrane</keyword>
<dbReference type="GO" id="GO:0032588">
    <property type="term" value="C:trans-Golgi network membrane"/>
    <property type="evidence" value="ECO:0007669"/>
    <property type="project" value="TreeGrafter"/>
</dbReference>
<dbReference type="OrthoDB" id="10022292at2759"/>
<evidence type="ECO:0000313" key="8">
    <source>
        <dbReference type="EMBL" id="CAH1720084.1"/>
    </source>
</evidence>
<feature type="transmembrane region" description="Helical" evidence="5">
    <location>
        <begin position="165"/>
        <end position="187"/>
    </location>
</feature>
<protein>
    <recommendedName>
        <fullName evidence="5">Secretory carrier-associated membrane protein</fullName>
        <shortName evidence="5">Secretory carrier membrane protein</shortName>
    </recommendedName>
</protein>
<dbReference type="AlphaFoldDB" id="A0A9P0IVH3"/>
<evidence type="ECO:0000256" key="5">
    <source>
        <dbReference type="RuleBase" id="RU363122"/>
    </source>
</evidence>
<name>A0A9P0IVH3_9DIPT</name>
<organism evidence="8 9">
    <name type="scientific">Chironomus riparius</name>
    <dbReference type="NCBI Taxonomy" id="315576"/>
    <lineage>
        <taxon>Eukaryota</taxon>
        <taxon>Metazoa</taxon>
        <taxon>Ecdysozoa</taxon>
        <taxon>Arthropoda</taxon>
        <taxon>Hexapoda</taxon>
        <taxon>Insecta</taxon>
        <taxon>Pterygota</taxon>
        <taxon>Neoptera</taxon>
        <taxon>Endopterygota</taxon>
        <taxon>Diptera</taxon>
        <taxon>Nematocera</taxon>
        <taxon>Chironomoidea</taxon>
        <taxon>Chironomidae</taxon>
        <taxon>Chironominae</taxon>
        <taxon>Chironomus</taxon>
    </lineage>
</organism>
<proteinExistence type="inferred from homology"/>
<evidence type="ECO:0000256" key="2">
    <source>
        <dbReference type="ARBA" id="ARBA00022692"/>
    </source>
</evidence>
<evidence type="ECO:0000256" key="7">
    <source>
        <dbReference type="SAM" id="MobiDB-lite"/>
    </source>
</evidence>
<feature type="transmembrane region" description="Helical" evidence="5">
    <location>
        <begin position="269"/>
        <end position="296"/>
    </location>
</feature>
<dbReference type="Pfam" id="PF04144">
    <property type="entry name" value="SCAMP"/>
    <property type="match status" value="1"/>
</dbReference>
<dbReference type="Proteomes" id="UP001153620">
    <property type="component" value="Chromosome 2"/>
</dbReference>
<dbReference type="GO" id="GO:0055038">
    <property type="term" value="C:recycling endosome membrane"/>
    <property type="evidence" value="ECO:0007669"/>
    <property type="project" value="TreeGrafter"/>
</dbReference>
<dbReference type="InterPro" id="IPR007273">
    <property type="entry name" value="SCAMP"/>
</dbReference>